<dbReference type="Gene3D" id="1.20.1050.90">
    <property type="entry name" value="RecF/RecN/SMC, N-terminal domain"/>
    <property type="match status" value="1"/>
</dbReference>
<evidence type="ECO:0000256" key="12">
    <source>
        <dbReference type="ARBA" id="ARBA00025401"/>
    </source>
</evidence>
<keyword evidence="5 13" id="KW-0235">DNA replication</keyword>
<keyword evidence="6 13" id="KW-0547">Nucleotide-binding</keyword>
<dbReference type="InterPro" id="IPR027417">
    <property type="entry name" value="P-loop_NTPase"/>
</dbReference>
<dbReference type="PANTHER" id="PTHR32182">
    <property type="entry name" value="DNA REPLICATION AND REPAIR PROTEIN RECF"/>
    <property type="match status" value="1"/>
</dbReference>
<evidence type="ECO:0000256" key="3">
    <source>
        <dbReference type="ARBA" id="ARBA00020170"/>
    </source>
</evidence>
<feature type="binding site" evidence="13">
    <location>
        <begin position="30"/>
        <end position="37"/>
    </location>
    <ligand>
        <name>ATP</name>
        <dbReference type="ChEBI" id="CHEBI:30616"/>
    </ligand>
</feature>
<keyword evidence="11 13" id="KW-0742">SOS response</keyword>
<gene>
    <name evidence="13" type="primary">recF</name>
    <name evidence="17" type="ORF">SAMN05444374_10679</name>
</gene>
<dbReference type="Proteomes" id="UP000182054">
    <property type="component" value="Unassembled WGS sequence"/>
</dbReference>
<dbReference type="OrthoDB" id="9803889at2"/>
<evidence type="ECO:0000259" key="16">
    <source>
        <dbReference type="Pfam" id="PF02463"/>
    </source>
</evidence>
<keyword evidence="4 13" id="KW-0963">Cytoplasm</keyword>
<dbReference type="EMBL" id="FOJN01000006">
    <property type="protein sequence ID" value="SFA50563.1"/>
    <property type="molecule type" value="Genomic_DNA"/>
</dbReference>
<feature type="compositionally biased region" description="Basic and acidic residues" evidence="15">
    <location>
        <begin position="427"/>
        <end position="441"/>
    </location>
</feature>
<dbReference type="Gene3D" id="3.40.50.300">
    <property type="entry name" value="P-loop containing nucleotide triphosphate hydrolases"/>
    <property type="match status" value="1"/>
</dbReference>
<reference evidence="17 18" key="1">
    <citation type="submission" date="2016-10" db="EMBL/GenBank/DDBJ databases">
        <authorList>
            <person name="de Groot N.N."/>
        </authorList>
    </citation>
    <scope>NUCLEOTIDE SEQUENCE [LARGE SCALE GENOMIC DNA]</scope>
    <source>
        <strain evidence="17 18">DSM 44908</strain>
    </source>
</reference>
<dbReference type="GO" id="GO:0006260">
    <property type="term" value="P:DNA replication"/>
    <property type="evidence" value="ECO:0007669"/>
    <property type="project" value="UniProtKB-UniRule"/>
</dbReference>
<comment type="similarity">
    <text evidence="2 13 14">Belongs to the RecF family.</text>
</comment>
<name>A0A1I0TG79_9NOCA</name>
<accession>A0A1I0TG79</accession>
<evidence type="ECO:0000256" key="6">
    <source>
        <dbReference type="ARBA" id="ARBA00022741"/>
    </source>
</evidence>
<protein>
    <recommendedName>
        <fullName evidence="3 13">DNA replication and repair protein RecF</fullName>
    </recommendedName>
</protein>
<evidence type="ECO:0000256" key="1">
    <source>
        <dbReference type="ARBA" id="ARBA00004496"/>
    </source>
</evidence>
<dbReference type="GO" id="GO:0009432">
    <property type="term" value="P:SOS response"/>
    <property type="evidence" value="ECO:0007669"/>
    <property type="project" value="UniProtKB-UniRule"/>
</dbReference>
<evidence type="ECO:0000256" key="9">
    <source>
        <dbReference type="ARBA" id="ARBA00023125"/>
    </source>
</evidence>
<keyword evidence="9 13" id="KW-0238">DNA-binding</keyword>
<evidence type="ECO:0000256" key="14">
    <source>
        <dbReference type="RuleBase" id="RU000578"/>
    </source>
</evidence>
<dbReference type="InterPro" id="IPR042174">
    <property type="entry name" value="RecF_2"/>
</dbReference>
<dbReference type="RefSeq" id="WP_068365484.1">
    <property type="nucleotide sequence ID" value="NZ_FOJN01000006.1"/>
</dbReference>
<dbReference type="InterPro" id="IPR001238">
    <property type="entry name" value="DNA-binding_RecF"/>
</dbReference>
<evidence type="ECO:0000256" key="10">
    <source>
        <dbReference type="ARBA" id="ARBA00023204"/>
    </source>
</evidence>
<dbReference type="InterPro" id="IPR003395">
    <property type="entry name" value="RecF/RecN/SMC_N"/>
</dbReference>
<evidence type="ECO:0000256" key="15">
    <source>
        <dbReference type="SAM" id="MobiDB-lite"/>
    </source>
</evidence>
<evidence type="ECO:0000256" key="4">
    <source>
        <dbReference type="ARBA" id="ARBA00022490"/>
    </source>
</evidence>
<evidence type="ECO:0000313" key="17">
    <source>
        <dbReference type="EMBL" id="SFA50563.1"/>
    </source>
</evidence>
<evidence type="ECO:0000256" key="7">
    <source>
        <dbReference type="ARBA" id="ARBA00022763"/>
    </source>
</evidence>
<dbReference type="SUPFAM" id="SSF52540">
    <property type="entry name" value="P-loop containing nucleoside triphosphate hydrolases"/>
    <property type="match status" value="1"/>
</dbReference>
<feature type="compositionally biased region" description="Low complexity" evidence="15">
    <location>
        <begin position="406"/>
        <end position="424"/>
    </location>
</feature>
<dbReference type="GO" id="GO:0005737">
    <property type="term" value="C:cytoplasm"/>
    <property type="evidence" value="ECO:0007669"/>
    <property type="project" value="UniProtKB-SubCell"/>
</dbReference>
<comment type="subcellular location">
    <subcellularLocation>
        <location evidence="1 13 14">Cytoplasm</location>
    </subcellularLocation>
</comment>
<keyword evidence="10 13" id="KW-0234">DNA repair</keyword>
<keyword evidence="7 13" id="KW-0227">DNA damage</keyword>
<dbReference type="InterPro" id="IPR018078">
    <property type="entry name" value="DNA-binding_RecF_CS"/>
</dbReference>
<sequence>MFVRSATLVDFRSWERLSLDLTPGATVLVGPNGHGKTNVLEALGYVATLSSHRVATDAPLVRTGADRALVRATVVNHGRELTVDLDIAGGRANRARLGTTPVRRPREILGVLNTVLFAPEDLAMVRGEPTERRRFLDELIVARSPRMAAVRADYEKVLRQRSALLKTGGHTLRRGAASEDGASAMATLEVWDSRLAAFGAEIVLHRLRAARDVGPHVSQSYRDIAPASRPAYVAYRSSLAESAPPEMFDLARPEAPDDGEVLEAAFLQQLSVVRAREIERGTTLVGPHRDDLDLMLGTDPAKGFASHGESWSFALALRLGAFGLLRGEGSDPVLLLDDVFAELDRARRTALARVAATAEQVLVTAAVGEDVPAELDAVRIDVRAHEVIGPDGVPSRASVATRHGAGDAVGAEGAVASERAGGSADPVGERVQTRTETEEDR</sequence>
<evidence type="ECO:0000256" key="8">
    <source>
        <dbReference type="ARBA" id="ARBA00022840"/>
    </source>
</evidence>
<dbReference type="AlphaFoldDB" id="A0A1I0TG79"/>
<dbReference type="GO" id="GO:0006302">
    <property type="term" value="P:double-strand break repair"/>
    <property type="evidence" value="ECO:0007669"/>
    <property type="project" value="TreeGrafter"/>
</dbReference>
<feature type="domain" description="RecF/RecN/SMC N-terminal" evidence="16">
    <location>
        <begin position="5"/>
        <end position="366"/>
    </location>
</feature>
<feature type="region of interest" description="Disordered" evidence="15">
    <location>
        <begin position="391"/>
        <end position="441"/>
    </location>
</feature>
<keyword evidence="8 13" id="KW-0067">ATP-binding</keyword>
<dbReference type="Pfam" id="PF02463">
    <property type="entry name" value="SMC_N"/>
    <property type="match status" value="1"/>
</dbReference>
<evidence type="ECO:0000256" key="5">
    <source>
        <dbReference type="ARBA" id="ARBA00022705"/>
    </source>
</evidence>
<evidence type="ECO:0000313" key="18">
    <source>
        <dbReference type="Proteomes" id="UP000182054"/>
    </source>
</evidence>
<evidence type="ECO:0000256" key="2">
    <source>
        <dbReference type="ARBA" id="ARBA00008016"/>
    </source>
</evidence>
<comment type="function">
    <text evidence="12 13 14">The RecF protein is involved in DNA metabolism; it is required for DNA replication and normal SOS inducibility. RecF binds preferentially to single-stranded, linear DNA. It also seems to bind ATP.</text>
</comment>
<dbReference type="GO" id="GO:0003697">
    <property type="term" value="F:single-stranded DNA binding"/>
    <property type="evidence" value="ECO:0007669"/>
    <property type="project" value="UniProtKB-UniRule"/>
</dbReference>
<dbReference type="GO" id="GO:0000731">
    <property type="term" value="P:DNA synthesis involved in DNA repair"/>
    <property type="evidence" value="ECO:0007669"/>
    <property type="project" value="TreeGrafter"/>
</dbReference>
<dbReference type="PROSITE" id="PS00618">
    <property type="entry name" value="RECF_2"/>
    <property type="match status" value="1"/>
</dbReference>
<evidence type="ECO:0000256" key="11">
    <source>
        <dbReference type="ARBA" id="ARBA00023236"/>
    </source>
</evidence>
<evidence type="ECO:0000256" key="13">
    <source>
        <dbReference type="HAMAP-Rule" id="MF_00365"/>
    </source>
</evidence>
<dbReference type="GeneID" id="85485798"/>
<dbReference type="HAMAP" id="MF_00365">
    <property type="entry name" value="RecF"/>
    <property type="match status" value="1"/>
</dbReference>
<dbReference type="NCBIfam" id="TIGR00611">
    <property type="entry name" value="recf"/>
    <property type="match status" value="1"/>
</dbReference>
<proteinExistence type="inferred from homology"/>
<dbReference type="PANTHER" id="PTHR32182:SF0">
    <property type="entry name" value="DNA REPLICATION AND REPAIR PROTEIN RECF"/>
    <property type="match status" value="1"/>
</dbReference>
<dbReference type="GO" id="GO:0005524">
    <property type="term" value="F:ATP binding"/>
    <property type="evidence" value="ECO:0007669"/>
    <property type="project" value="UniProtKB-UniRule"/>
</dbReference>
<organism evidence="17 18">
    <name type="scientific">Rhodococcoides kroppenstedtii</name>
    <dbReference type="NCBI Taxonomy" id="293050"/>
    <lineage>
        <taxon>Bacteria</taxon>
        <taxon>Bacillati</taxon>
        <taxon>Actinomycetota</taxon>
        <taxon>Actinomycetes</taxon>
        <taxon>Mycobacteriales</taxon>
        <taxon>Nocardiaceae</taxon>
        <taxon>Rhodococcoides</taxon>
    </lineage>
</organism>